<dbReference type="Proteomes" id="UP000615446">
    <property type="component" value="Unassembled WGS sequence"/>
</dbReference>
<dbReference type="InterPro" id="IPR004835">
    <property type="entry name" value="Chitin_synth"/>
</dbReference>
<feature type="region of interest" description="Disordered" evidence="13">
    <location>
        <begin position="1"/>
        <end position="132"/>
    </location>
</feature>
<keyword evidence="3 11" id="KW-1003">Cell membrane</keyword>
<reference evidence="15 17" key="1">
    <citation type="submission" date="2017-11" db="EMBL/GenBank/DDBJ databases">
        <title>The genome of Rhizophagus clarus HR1 reveals common genetic basis of auxotrophy among arbuscular mycorrhizal fungi.</title>
        <authorList>
            <person name="Kobayashi Y."/>
        </authorList>
    </citation>
    <scope>NUCLEOTIDE SEQUENCE [LARGE SCALE GENOMIC DNA]</scope>
    <source>
        <strain evidence="15 17">HR1</strain>
    </source>
</reference>
<organism evidence="15 17">
    <name type="scientific">Rhizophagus clarus</name>
    <dbReference type="NCBI Taxonomy" id="94130"/>
    <lineage>
        <taxon>Eukaryota</taxon>
        <taxon>Fungi</taxon>
        <taxon>Fungi incertae sedis</taxon>
        <taxon>Mucoromycota</taxon>
        <taxon>Glomeromycotina</taxon>
        <taxon>Glomeromycetes</taxon>
        <taxon>Glomerales</taxon>
        <taxon>Glomeraceae</taxon>
        <taxon>Rhizophagus</taxon>
    </lineage>
</organism>
<keyword evidence="5 11" id="KW-0808">Transferase</keyword>
<feature type="compositionally biased region" description="Polar residues" evidence="13">
    <location>
        <begin position="70"/>
        <end position="108"/>
    </location>
</feature>
<dbReference type="EC" id="2.4.1.16" evidence="2 11"/>
<keyword evidence="4 11" id="KW-0328">Glycosyltransferase</keyword>
<proteinExistence type="inferred from homology"/>
<dbReference type="PANTHER" id="PTHR22914:SF9">
    <property type="entry name" value="CHITIN SYNTHASE 1"/>
    <property type="match status" value="1"/>
</dbReference>
<comment type="caution">
    <text evidence="15">The sequence shown here is derived from an EMBL/GenBank/DDBJ whole genome shotgun (WGS) entry which is preliminary data.</text>
</comment>
<keyword evidence="17" id="KW-1185">Reference proteome</keyword>
<feature type="compositionally biased region" description="Pro residues" evidence="13">
    <location>
        <begin position="12"/>
        <end position="21"/>
    </location>
</feature>
<evidence type="ECO:0000256" key="2">
    <source>
        <dbReference type="ARBA" id="ARBA00012543"/>
    </source>
</evidence>
<reference evidence="16" key="2">
    <citation type="submission" date="2019-10" db="EMBL/GenBank/DDBJ databases">
        <title>Conservation and host-specific expression of non-tandemly repeated heterogenous ribosome RNA gene in arbuscular mycorrhizal fungi.</title>
        <authorList>
            <person name="Maeda T."/>
            <person name="Kobayashi Y."/>
            <person name="Nakagawa T."/>
            <person name="Ezawa T."/>
            <person name="Yamaguchi K."/>
            <person name="Bino T."/>
            <person name="Nishimoto Y."/>
            <person name="Shigenobu S."/>
            <person name="Kawaguchi M."/>
        </authorList>
    </citation>
    <scope>NUCLEOTIDE SEQUENCE</scope>
    <source>
        <strain evidence="16">HR1</strain>
    </source>
</reference>
<comment type="similarity">
    <text evidence="11">Belongs to the chitin synthase family.</text>
</comment>
<dbReference type="CDD" id="cd04190">
    <property type="entry name" value="Chitin_synth_C"/>
    <property type="match status" value="1"/>
</dbReference>
<keyword evidence="12" id="KW-0175">Coiled coil</keyword>
<keyword evidence="7 11" id="KW-1133">Transmembrane helix</keyword>
<feature type="transmembrane region" description="Helical" evidence="11">
    <location>
        <begin position="535"/>
        <end position="554"/>
    </location>
</feature>
<dbReference type="PANTHER" id="PTHR22914">
    <property type="entry name" value="CHITIN SYNTHASE"/>
    <property type="match status" value="1"/>
</dbReference>
<evidence type="ECO:0000256" key="8">
    <source>
        <dbReference type="ARBA" id="ARBA00023136"/>
    </source>
</evidence>
<feature type="transmembrane region" description="Helical" evidence="11">
    <location>
        <begin position="607"/>
        <end position="635"/>
    </location>
</feature>
<evidence type="ECO:0000313" key="15">
    <source>
        <dbReference type="EMBL" id="GBC10518.1"/>
    </source>
</evidence>
<dbReference type="InterPro" id="IPR013616">
    <property type="entry name" value="Chitin_synth_N"/>
</dbReference>
<dbReference type="EMBL" id="BLAL01000252">
    <property type="protein sequence ID" value="GES96686.1"/>
    <property type="molecule type" value="Genomic_DNA"/>
</dbReference>
<dbReference type="GO" id="GO:0071555">
    <property type="term" value="P:cell wall organization"/>
    <property type="evidence" value="ECO:0007669"/>
    <property type="project" value="UniProtKB-KW"/>
</dbReference>
<dbReference type="Proteomes" id="UP000247702">
    <property type="component" value="Unassembled WGS sequence"/>
</dbReference>
<protein>
    <recommendedName>
        <fullName evidence="2 11">Chitin synthase</fullName>
        <ecNumber evidence="2 11">2.4.1.16</ecNumber>
    </recommendedName>
</protein>
<dbReference type="GO" id="GO:0030428">
    <property type="term" value="C:cell septum"/>
    <property type="evidence" value="ECO:0007669"/>
    <property type="project" value="TreeGrafter"/>
</dbReference>
<feature type="transmembrane region" description="Helical" evidence="11">
    <location>
        <begin position="575"/>
        <end position="595"/>
    </location>
</feature>
<keyword evidence="6 11" id="KW-0812">Transmembrane</keyword>
<comment type="catalytic activity">
    <reaction evidence="11">
        <text>[(1-&gt;4)-N-acetyl-beta-D-glucosaminyl](n) + UDP-N-acetyl-alpha-D-glucosamine = [(1-&gt;4)-N-acetyl-beta-D-glucosaminyl](n+1) + UDP + H(+)</text>
        <dbReference type="Rhea" id="RHEA:16637"/>
        <dbReference type="Rhea" id="RHEA-COMP:9593"/>
        <dbReference type="Rhea" id="RHEA-COMP:9595"/>
        <dbReference type="ChEBI" id="CHEBI:15378"/>
        <dbReference type="ChEBI" id="CHEBI:17029"/>
        <dbReference type="ChEBI" id="CHEBI:57705"/>
        <dbReference type="ChEBI" id="CHEBI:58223"/>
        <dbReference type="EC" id="2.4.1.16"/>
    </reaction>
</comment>
<evidence type="ECO:0000256" key="10">
    <source>
        <dbReference type="ARBA" id="ARBA00024009"/>
    </source>
</evidence>
<accession>A0A2Z6S589</accession>
<keyword evidence="8 11" id="KW-0472">Membrane</keyword>
<evidence type="ECO:0000256" key="1">
    <source>
        <dbReference type="ARBA" id="ARBA00004651"/>
    </source>
</evidence>
<feature type="domain" description="Chitin synthase N-terminal" evidence="14">
    <location>
        <begin position="135"/>
        <end position="197"/>
    </location>
</feature>
<comment type="function">
    <text evidence="10 11">Polymerizes chitin, a structural polymer of the cell wall and septum, by transferring the sugar moiety of UDP-GlcNAc to the non-reducing end of the growing chitin polymer.</text>
</comment>
<evidence type="ECO:0000256" key="5">
    <source>
        <dbReference type="ARBA" id="ARBA00022679"/>
    </source>
</evidence>
<dbReference type="CDD" id="cd22249">
    <property type="entry name" value="UDM1_RNF168_RNF169-like"/>
    <property type="match status" value="1"/>
</dbReference>
<evidence type="ECO:0000256" key="3">
    <source>
        <dbReference type="ARBA" id="ARBA00022475"/>
    </source>
</evidence>
<dbReference type="GO" id="GO:0005886">
    <property type="term" value="C:plasma membrane"/>
    <property type="evidence" value="ECO:0007669"/>
    <property type="project" value="UniProtKB-SubCell"/>
</dbReference>
<feature type="transmembrane region" description="Helical" evidence="11">
    <location>
        <begin position="888"/>
        <end position="914"/>
    </location>
</feature>
<evidence type="ECO:0000259" key="14">
    <source>
        <dbReference type="Pfam" id="PF08407"/>
    </source>
</evidence>
<feature type="transmembrane region" description="Helical" evidence="11">
    <location>
        <begin position="704"/>
        <end position="723"/>
    </location>
</feature>
<feature type="transmembrane region" description="Helical" evidence="11">
    <location>
        <begin position="854"/>
        <end position="873"/>
    </location>
</feature>
<feature type="coiled-coil region" evidence="12">
    <location>
        <begin position="811"/>
        <end position="853"/>
    </location>
</feature>
<evidence type="ECO:0000313" key="16">
    <source>
        <dbReference type="EMBL" id="GES96686.1"/>
    </source>
</evidence>
<evidence type="ECO:0000256" key="12">
    <source>
        <dbReference type="SAM" id="Coils"/>
    </source>
</evidence>
<evidence type="ECO:0000313" key="17">
    <source>
        <dbReference type="Proteomes" id="UP000247702"/>
    </source>
</evidence>
<evidence type="ECO:0000256" key="9">
    <source>
        <dbReference type="ARBA" id="ARBA00023316"/>
    </source>
</evidence>
<dbReference type="GO" id="GO:0006031">
    <property type="term" value="P:chitin biosynthetic process"/>
    <property type="evidence" value="ECO:0007669"/>
    <property type="project" value="UniProtKB-UniRule"/>
</dbReference>
<dbReference type="EMBL" id="BEXD01004392">
    <property type="protein sequence ID" value="GBC10518.1"/>
    <property type="molecule type" value="Genomic_DNA"/>
</dbReference>
<feature type="compositionally biased region" description="Gly residues" evidence="13">
    <location>
        <begin position="1"/>
        <end position="11"/>
    </location>
</feature>
<evidence type="ECO:0000256" key="7">
    <source>
        <dbReference type="ARBA" id="ARBA00022989"/>
    </source>
</evidence>
<dbReference type="AlphaFoldDB" id="A0A2Z6S589"/>
<feature type="compositionally biased region" description="Polar residues" evidence="13">
    <location>
        <begin position="27"/>
        <end position="57"/>
    </location>
</feature>
<dbReference type="Pfam" id="PF08407">
    <property type="entry name" value="Chitin_synth_1N"/>
    <property type="match status" value="1"/>
</dbReference>
<name>A0A2Z6S589_9GLOM</name>
<dbReference type="InterPro" id="IPR029044">
    <property type="entry name" value="Nucleotide-diphossugar_trans"/>
</dbReference>
<dbReference type="STRING" id="94130.A0A2Z6S589"/>
<feature type="transmembrane region" description="Helical" evidence="11">
    <location>
        <begin position="647"/>
        <end position="671"/>
    </location>
</feature>
<evidence type="ECO:0000256" key="13">
    <source>
        <dbReference type="SAM" id="MobiDB-lite"/>
    </source>
</evidence>
<dbReference type="GO" id="GO:0004100">
    <property type="term" value="F:chitin synthase activity"/>
    <property type="evidence" value="ECO:0007669"/>
    <property type="project" value="UniProtKB-UniRule"/>
</dbReference>
<evidence type="ECO:0000256" key="6">
    <source>
        <dbReference type="ARBA" id="ARBA00022692"/>
    </source>
</evidence>
<keyword evidence="9 11" id="KW-0961">Cell wall biogenesis/degradation</keyword>
<sequence length="927" mass="105880">MSGYGQGQGGGYPPPPPPPMGAYPQYNNYSPPTFPNNMSAQSNLYPPQDSTSYNSYMGNMGPEFMPTPPHQISSSTSSEYQHIQSPSTTSLQTNSQNNSVDNSGQFTIDISEKTPPTPTIHHGEAPSIQPRRYKQQKVTLSDGHFTYDCPVSTKLTKEVPRRGEEEFDTVRYTACTCDPNDFQKEKYVLRQQIYNRNQIEIFIVITMYNEDAELFARTFYGVVKNIHELCKRERSRVWGSEGWKKVVVCVVSDGFEEINKTTKAYLSAIGAFQEGVVKKEVNKKPVTAHIFEYTSQLCLDPDMKPVGEKVGFTPIQILFCLKEENTKKINSHRWFFNAFGRNLNPNVCILLDAGTKPGKNSIYHLWKAFDTNPYIGGACGEIVAMKGKHGKNLLNPLVAAQNFEYKMSNILDKPLESVFGYITVLPGAFSAYRYVALANQKDPDTGEEVGPLASYFMGEKLHAQKLIGPDGKIKDQEIKTGLFEANMYLAEDRILCFELISKRNSSWLLHYVKSASAETDVPDNIIELIKQRRRWLNGSFFASLYAISHTFHIWRSHHSAWRKGALLIEMLYQTYNVAFSWFALGNIYLTFHILGNTLATDEVTVDGLWSLTVGSVIFSILRYIYIALIIFQFALALGNKPKSAKWAYVLSTGFFALLMFYMLFAAGWITYKGIVTSQALANNDDKLSVHGVNDLFKNFTFKNIVLSLLSTYGLYFIASFLFFEPYHMFHSFVQYMLLVPFYINVLNVYAFCNIHDVSWGTKGDPKKKVHDEKEKVDIKEGQSATVAMPENIDEEYERIQEILDPKKQEDLRMQEKLKQEEKARNKEYTKEELREIEQKLEEAQKESNAMFRTYVVFSWMICNIILIALITNFSPSIDSFTPDQKGNIYFAIILWSVTVLALIRFFGSCIYLILRLFTERIFDNLIK</sequence>
<dbReference type="OrthoDB" id="26569at2759"/>
<evidence type="ECO:0000256" key="11">
    <source>
        <dbReference type="RuleBase" id="RU366040"/>
    </source>
</evidence>
<dbReference type="Pfam" id="PF01644">
    <property type="entry name" value="Chitin_synth_1"/>
    <property type="match status" value="1"/>
</dbReference>
<evidence type="ECO:0000256" key="4">
    <source>
        <dbReference type="ARBA" id="ARBA00022676"/>
    </source>
</evidence>
<gene>
    <name evidence="16" type="ORF">RCL2_002330500</name>
    <name evidence="15" type="ORF">RclHR1_00970019</name>
</gene>
<comment type="subcellular location">
    <subcellularLocation>
        <location evidence="1 11">Cell membrane</location>
        <topology evidence="1 11">Multi-pass membrane protein</topology>
    </subcellularLocation>
</comment>
<dbReference type="SUPFAM" id="SSF53448">
    <property type="entry name" value="Nucleotide-diphospho-sugar transferases"/>
    <property type="match status" value="1"/>
</dbReference>